<dbReference type="InterPro" id="IPR016024">
    <property type="entry name" value="ARM-type_fold"/>
</dbReference>
<sequence length="640" mass="72717">MLKEIEAFIDSLPSPKSSQYTYSWKCSRYVNFLLSMKEEGHALFRYKFYSYLDALFQFIDKLDEKWEPILTHRLHFDLLDKHSDSLALTSNDLKAKALKLFQRVICLKNANSFLSSNMNFLVDLCLTPSSHHTENNEKLYLLISLIENGGKEVFKTIKYDYSKIGHRIVKAVSSHVSGQPSNPIILEAAARLFKTLIKSLQESSDSTQALVWTQCASVLFERCSESFEALTQLCYSTSYLTPFTLSIFYKEESLFPLCELCLSYASKDVESRLPGQSSLTRSSIHAISCLCIRIPFKREHMDFESLKIFMDFMCRVVETCILHYEVGDVSTRNEAISTIADIIWMLGKAGEDIMESQHSSDQPLAVILCENPVIHSISRLILPLLSLAHSVIFGTTQKPPVKLHIPILRIIGASLPIGYLLKQCDLFPVVEKEGEEGEKGAKDREEPGIGTEIVRMPEQLGSLLHITPFLKHMKSYLVSTKGNVKVKWNAASSLHLITSKLVYILPPDAFVREIHSIIKVACDCIGMTNNIKIRKYCVKILASASPHIVECPDKLMRVSKYLEVVRAEKLPRRKIQERRGMSAEVQKLMADVEMKNDLQNKIEATELQSKIQVIIVKHLLITKRRGMLKFILDLMKGSKK</sequence>
<proteinExistence type="predicted"/>
<evidence type="ECO:0000313" key="2">
    <source>
        <dbReference type="Proteomes" id="UP001057375"/>
    </source>
</evidence>
<name>A0ABQ5K4B4_9EUKA</name>
<evidence type="ECO:0000313" key="1">
    <source>
        <dbReference type="EMBL" id="GKT27408.1"/>
    </source>
</evidence>
<comment type="caution">
    <text evidence="1">The sequence shown here is derived from an EMBL/GenBank/DDBJ whole genome shotgun (WGS) entry which is preliminary data.</text>
</comment>
<keyword evidence="2" id="KW-1185">Reference proteome</keyword>
<organism evidence="1 2">
    <name type="scientific">Aduncisulcus paluster</name>
    <dbReference type="NCBI Taxonomy" id="2918883"/>
    <lineage>
        <taxon>Eukaryota</taxon>
        <taxon>Metamonada</taxon>
        <taxon>Carpediemonas-like organisms</taxon>
        <taxon>Aduncisulcus</taxon>
    </lineage>
</organism>
<dbReference type="SUPFAM" id="SSF48371">
    <property type="entry name" value="ARM repeat"/>
    <property type="match status" value="1"/>
</dbReference>
<dbReference type="Proteomes" id="UP001057375">
    <property type="component" value="Unassembled WGS sequence"/>
</dbReference>
<reference evidence="1" key="1">
    <citation type="submission" date="2022-03" db="EMBL/GenBank/DDBJ databases">
        <title>Draft genome sequence of Aduncisulcus paluster, a free-living microaerophilic Fornicata.</title>
        <authorList>
            <person name="Yuyama I."/>
            <person name="Kume K."/>
            <person name="Tamura T."/>
            <person name="Inagaki Y."/>
            <person name="Hashimoto T."/>
        </authorList>
    </citation>
    <scope>NUCLEOTIDE SEQUENCE</scope>
    <source>
        <strain evidence="1">NY0171</strain>
    </source>
</reference>
<gene>
    <name evidence="1" type="ORF">ADUPG1_013817</name>
</gene>
<protein>
    <submittedName>
        <fullName evidence="1">Uncharacterized protein</fullName>
    </submittedName>
</protein>
<dbReference type="EMBL" id="BQXS01012742">
    <property type="protein sequence ID" value="GKT27408.1"/>
    <property type="molecule type" value="Genomic_DNA"/>
</dbReference>
<accession>A0ABQ5K4B4</accession>